<dbReference type="OrthoDB" id="2423195at2759"/>
<dbReference type="GO" id="GO:0031048">
    <property type="term" value="P:regulatory ncRNA-mediated heterochromatin formation"/>
    <property type="evidence" value="ECO:0007669"/>
    <property type="project" value="TreeGrafter"/>
</dbReference>
<dbReference type="PANTHER" id="PTHR10887:SF445">
    <property type="entry name" value="NFX1-TYPE ZINC FINGER-CONTAINING PROTEIN 1"/>
    <property type="match status" value="1"/>
</dbReference>
<dbReference type="KEGG" id="ela:UCREL1_2922"/>
<reference evidence="3" key="1">
    <citation type="journal article" date="2013" name="Genome Announc.">
        <title>Draft genome sequence of the grapevine dieback fungus Eutypa lata UCR-EL1.</title>
        <authorList>
            <person name="Blanco-Ulate B."/>
            <person name="Rolshausen P.E."/>
            <person name="Cantu D."/>
        </authorList>
    </citation>
    <scope>NUCLEOTIDE SEQUENCE [LARGE SCALE GENOMIC DNA]</scope>
    <source>
        <strain evidence="3">UCR-EL1</strain>
    </source>
</reference>
<organism evidence="2 3">
    <name type="scientific">Eutypa lata (strain UCR-EL1)</name>
    <name type="common">Grapevine dieback disease fungus</name>
    <name type="synonym">Eutypa armeniacae</name>
    <dbReference type="NCBI Taxonomy" id="1287681"/>
    <lineage>
        <taxon>Eukaryota</taxon>
        <taxon>Fungi</taxon>
        <taxon>Dikarya</taxon>
        <taxon>Ascomycota</taxon>
        <taxon>Pezizomycotina</taxon>
        <taxon>Sordariomycetes</taxon>
        <taxon>Xylariomycetidae</taxon>
        <taxon>Xylariales</taxon>
        <taxon>Diatrypaceae</taxon>
        <taxon>Eutypa</taxon>
    </lineage>
</organism>
<accession>M7TTQ1</accession>
<proteinExistence type="predicted"/>
<dbReference type="AlphaFoldDB" id="M7TTQ1"/>
<dbReference type="PANTHER" id="PTHR10887">
    <property type="entry name" value="DNA2/NAM7 HELICASE FAMILY"/>
    <property type="match status" value="1"/>
</dbReference>
<dbReference type="InterPro" id="IPR045055">
    <property type="entry name" value="DNA2/NAM7-like"/>
</dbReference>
<dbReference type="HOGENOM" id="CLU_1102784_0_0_1"/>
<feature type="domain" description="DNA2/NAM7 helicase helicase" evidence="1">
    <location>
        <begin position="159"/>
        <end position="249"/>
    </location>
</feature>
<gene>
    <name evidence="2" type="ORF">UCREL1_2922</name>
</gene>
<evidence type="ECO:0000259" key="1">
    <source>
        <dbReference type="Pfam" id="PF13086"/>
    </source>
</evidence>
<evidence type="ECO:0000313" key="2">
    <source>
        <dbReference type="EMBL" id="EMR70040.1"/>
    </source>
</evidence>
<dbReference type="EMBL" id="KB705976">
    <property type="protein sequence ID" value="EMR70040.1"/>
    <property type="molecule type" value="Genomic_DNA"/>
</dbReference>
<dbReference type="Proteomes" id="UP000012174">
    <property type="component" value="Unassembled WGS sequence"/>
</dbReference>
<dbReference type="Gene3D" id="3.40.50.300">
    <property type="entry name" value="P-loop containing nucleotide triphosphate hydrolases"/>
    <property type="match status" value="1"/>
</dbReference>
<evidence type="ECO:0000313" key="3">
    <source>
        <dbReference type="Proteomes" id="UP000012174"/>
    </source>
</evidence>
<dbReference type="GO" id="GO:0004386">
    <property type="term" value="F:helicase activity"/>
    <property type="evidence" value="ECO:0007669"/>
    <property type="project" value="InterPro"/>
</dbReference>
<dbReference type="InterPro" id="IPR041677">
    <property type="entry name" value="DNA2/NAM7_AAA_11"/>
</dbReference>
<dbReference type="Pfam" id="PF13086">
    <property type="entry name" value="AAA_11"/>
    <property type="match status" value="1"/>
</dbReference>
<keyword evidence="3" id="KW-1185">Reference proteome</keyword>
<dbReference type="InterPro" id="IPR027417">
    <property type="entry name" value="P-loop_NTPase"/>
</dbReference>
<sequence length="252" mass="28747">MVNVKHFGFSHSGLHDIIDLGALAAFLKHLQESGITRIIQIGGRSVAPELEGKYFRTWREGPTWDTLSVYPERKSPLIHKQPEHEAEDCWTYVGGDPVVVWLEKRPSEFEVNKDLNQVFDLQVLTQRAEQNINTLNAGEQWALVDAWLADLRTSQTGCLFESLRAAEDLREDISTIHDDVDRRVLMEADVIGITTTALARSNRMLRRLRLKVVMCEEAAEVKEPDIMAALMTSVEQFVQIGDRRQLRPQLRS</sequence>
<dbReference type="GO" id="GO:0031380">
    <property type="term" value="C:nuclear RNA-directed RNA polymerase complex"/>
    <property type="evidence" value="ECO:0007669"/>
    <property type="project" value="TreeGrafter"/>
</dbReference>
<dbReference type="eggNOG" id="KOG1807">
    <property type="taxonomic scope" value="Eukaryota"/>
</dbReference>
<name>M7TTQ1_EUTLA</name>
<protein>
    <submittedName>
        <fullName evidence="2">Putative nfx1-type zinc finger-containing protein 1 protein</fullName>
    </submittedName>
</protein>